<dbReference type="Gene3D" id="3.40.50.1000">
    <property type="entry name" value="HAD superfamily/HAD-like"/>
    <property type="match status" value="1"/>
</dbReference>
<dbReference type="RefSeq" id="WP_133817207.1">
    <property type="nucleotide sequence ID" value="NZ_SNZH01000002.1"/>
</dbReference>
<keyword evidence="1" id="KW-0378">Hydrolase</keyword>
<dbReference type="InterPro" id="IPR036412">
    <property type="entry name" value="HAD-like_sf"/>
</dbReference>
<sequence>MQTFSSGETTTVVFDVDGVLIEPRFPQLLRTVLGVPAEKSEAFFRGPFLQCLEGRAGLKPALAAVLDDWGWSGTTDSFVDYWLQSDAQFDPAFVQLARRLGAAGYRCVVASNQEHHRAQWLTQRLDMFPALYFSCALGCRKPELAFFQAVRRSLGLAASELLLLDDQAVNVAAAQADGWQAVVCRAGDDVDALAIRCGLRLSPQDLYARPR</sequence>
<name>A0A4V6PYG9_9GAMM</name>
<dbReference type="Gene3D" id="1.10.150.240">
    <property type="entry name" value="Putative phosphatase, domain 2"/>
    <property type="match status" value="1"/>
</dbReference>
<evidence type="ECO:0000313" key="1">
    <source>
        <dbReference type="EMBL" id="TDR47486.1"/>
    </source>
</evidence>
<keyword evidence="2" id="KW-1185">Reference proteome</keyword>
<dbReference type="OrthoDB" id="9807742at2"/>
<gene>
    <name evidence="1" type="ORF">DFR29_102146</name>
</gene>
<organism evidence="1 2">
    <name type="scientific">Tahibacter aquaticus</name>
    <dbReference type="NCBI Taxonomy" id="520092"/>
    <lineage>
        <taxon>Bacteria</taxon>
        <taxon>Pseudomonadati</taxon>
        <taxon>Pseudomonadota</taxon>
        <taxon>Gammaproteobacteria</taxon>
        <taxon>Lysobacterales</taxon>
        <taxon>Rhodanobacteraceae</taxon>
        <taxon>Tahibacter</taxon>
    </lineage>
</organism>
<reference evidence="1 2" key="1">
    <citation type="submission" date="2019-03" db="EMBL/GenBank/DDBJ databases">
        <title>Genomic Encyclopedia of Type Strains, Phase IV (KMG-IV): sequencing the most valuable type-strain genomes for metagenomic binning, comparative biology and taxonomic classification.</title>
        <authorList>
            <person name="Goeker M."/>
        </authorList>
    </citation>
    <scope>NUCLEOTIDE SEQUENCE [LARGE SCALE GENOMIC DNA]</scope>
    <source>
        <strain evidence="1 2">DSM 21667</strain>
    </source>
</reference>
<dbReference type="InterPro" id="IPR023198">
    <property type="entry name" value="PGP-like_dom2"/>
</dbReference>
<dbReference type="SFLD" id="SFLDG01129">
    <property type="entry name" value="C1.5:_HAD__Beta-PGM__Phosphata"/>
    <property type="match status" value="1"/>
</dbReference>
<dbReference type="NCBIfam" id="TIGR01509">
    <property type="entry name" value="HAD-SF-IA-v3"/>
    <property type="match status" value="1"/>
</dbReference>
<dbReference type="AlphaFoldDB" id="A0A4V6PYG9"/>
<evidence type="ECO:0000313" key="2">
    <source>
        <dbReference type="Proteomes" id="UP000295293"/>
    </source>
</evidence>
<dbReference type="Pfam" id="PF00702">
    <property type="entry name" value="Hydrolase"/>
    <property type="match status" value="1"/>
</dbReference>
<dbReference type="PANTHER" id="PTHR43611:SF3">
    <property type="entry name" value="FLAVIN MONONUCLEOTIDE HYDROLASE 1, CHLOROPLATIC"/>
    <property type="match status" value="1"/>
</dbReference>
<comment type="caution">
    <text evidence="1">The sequence shown here is derived from an EMBL/GenBank/DDBJ whole genome shotgun (WGS) entry which is preliminary data.</text>
</comment>
<dbReference type="InterPro" id="IPR023214">
    <property type="entry name" value="HAD_sf"/>
</dbReference>
<protein>
    <submittedName>
        <fullName evidence="1">Putative hydrolase of the HAD superfamily</fullName>
    </submittedName>
</protein>
<dbReference type="InterPro" id="IPR006439">
    <property type="entry name" value="HAD-SF_hydro_IA"/>
</dbReference>
<dbReference type="Proteomes" id="UP000295293">
    <property type="component" value="Unassembled WGS sequence"/>
</dbReference>
<dbReference type="EMBL" id="SNZH01000002">
    <property type="protein sequence ID" value="TDR47486.1"/>
    <property type="molecule type" value="Genomic_DNA"/>
</dbReference>
<accession>A0A4V6PYG9</accession>
<dbReference type="PANTHER" id="PTHR43611">
    <property type="entry name" value="ALPHA-D-GLUCOSE 1-PHOSPHATE PHOSPHATASE"/>
    <property type="match status" value="1"/>
</dbReference>
<dbReference type="SFLD" id="SFLDS00003">
    <property type="entry name" value="Haloacid_Dehalogenase"/>
    <property type="match status" value="1"/>
</dbReference>
<dbReference type="SUPFAM" id="SSF56784">
    <property type="entry name" value="HAD-like"/>
    <property type="match status" value="1"/>
</dbReference>
<proteinExistence type="predicted"/>
<dbReference type="GO" id="GO:0016787">
    <property type="term" value="F:hydrolase activity"/>
    <property type="evidence" value="ECO:0007669"/>
    <property type="project" value="UniProtKB-KW"/>
</dbReference>